<dbReference type="NCBIfam" id="NF008956">
    <property type="entry name" value="PRK12299.1"/>
    <property type="match status" value="1"/>
</dbReference>
<dbReference type="FunFam" id="2.70.210.12:FF:000001">
    <property type="entry name" value="GTPase Obg"/>
    <property type="match status" value="1"/>
</dbReference>
<keyword evidence="4 8" id="KW-0547">Nucleotide-binding</keyword>
<feature type="binding site" evidence="8">
    <location>
        <begin position="166"/>
        <end position="173"/>
    </location>
    <ligand>
        <name>GTP</name>
        <dbReference type="ChEBI" id="CHEBI:37565"/>
    </ligand>
</feature>
<dbReference type="InterPro" id="IPR006169">
    <property type="entry name" value="GTP1_OBG_dom"/>
</dbReference>
<keyword evidence="5 8" id="KW-0378">Hydrolase</keyword>
<feature type="binding site" evidence="8">
    <location>
        <position position="173"/>
    </location>
    <ligand>
        <name>Mg(2+)</name>
        <dbReference type="ChEBI" id="CHEBI:18420"/>
    </ligand>
</feature>
<dbReference type="Gene3D" id="2.70.210.12">
    <property type="entry name" value="GTP1/OBG domain"/>
    <property type="match status" value="1"/>
</dbReference>
<dbReference type="GO" id="GO:0005737">
    <property type="term" value="C:cytoplasm"/>
    <property type="evidence" value="ECO:0007669"/>
    <property type="project" value="UniProtKB-SubCell"/>
</dbReference>
<dbReference type="AlphaFoldDB" id="A0A445N1G4"/>
<dbReference type="InterPro" id="IPR036726">
    <property type="entry name" value="GTP1_OBG_dom_sf"/>
</dbReference>
<evidence type="ECO:0000256" key="5">
    <source>
        <dbReference type="ARBA" id="ARBA00022801"/>
    </source>
</evidence>
<dbReference type="PANTHER" id="PTHR11702">
    <property type="entry name" value="DEVELOPMENTALLY REGULATED GTP-BINDING PROTEIN-RELATED"/>
    <property type="match status" value="1"/>
</dbReference>
<dbReference type="HAMAP" id="MF_01454">
    <property type="entry name" value="GTPase_Obg"/>
    <property type="match status" value="1"/>
</dbReference>
<dbReference type="SUPFAM" id="SSF82051">
    <property type="entry name" value="Obg GTP-binding protein N-terminal domain"/>
    <property type="match status" value="1"/>
</dbReference>
<evidence type="ECO:0000256" key="7">
    <source>
        <dbReference type="ARBA" id="ARBA00023134"/>
    </source>
</evidence>
<dbReference type="Gene3D" id="3.40.50.300">
    <property type="entry name" value="P-loop containing nucleotide triphosphate hydrolases"/>
    <property type="match status" value="1"/>
</dbReference>
<reference evidence="11" key="1">
    <citation type="submission" date="2018-01" db="EMBL/GenBank/DDBJ databases">
        <authorList>
            <person name="Regsiter A."/>
            <person name="William W."/>
        </authorList>
    </citation>
    <scope>NUCLEOTIDE SEQUENCE</scope>
    <source>
        <strain evidence="11">TRIP AH-1</strain>
    </source>
</reference>
<dbReference type="InterPro" id="IPR045086">
    <property type="entry name" value="OBG_GTPase"/>
</dbReference>
<proteinExistence type="inferred from homology"/>
<feature type="domain" description="Obg" evidence="10">
    <location>
        <begin position="1"/>
        <end position="159"/>
    </location>
</feature>
<dbReference type="NCBIfam" id="NF008955">
    <property type="entry name" value="PRK12297.1"/>
    <property type="match status" value="1"/>
</dbReference>
<dbReference type="PIRSF" id="PIRSF002401">
    <property type="entry name" value="GTP_bd_Obg/CgtA"/>
    <property type="match status" value="1"/>
</dbReference>
<dbReference type="CDD" id="cd01898">
    <property type="entry name" value="Obg"/>
    <property type="match status" value="1"/>
</dbReference>
<evidence type="ECO:0000256" key="6">
    <source>
        <dbReference type="ARBA" id="ARBA00022842"/>
    </source>
</evidence>
<dbReference type="PROSITE" id="PS51710">
    <property type="entry name" value="G_OBG"/>
    <property type="match status" value="1"/>
</dbReference>
<accession>A0A445N1G4</accession>
<comment type="subcellular location">
    <subcellularLocation>
        <location evidence="8">Cytoplasm</location>
    </subcellularLocation>
</comment>
<evidence type="ECO:0000256" key="1">
    <source>
        <dbReference type="ARBA" id="ARBA00007699"/>
    </source>
</evidence>
<comment type="subunit">
    <text evidence="8">Monomer.</text>
</comment>
<dbReference type="PRINTS" id="PR00326">
    <property type="entry name" value="GTP1OBG"/>
</dbReference>
<evidence type="ECO:0000259" key="10">
    <source>
        <dbReference type="PROSITE" id="PS51883"/>
    </source>
</evidence>
<feature type="binding site" evidence="8">
    <location>
        <begin position="191"/>
        <end position="195"/>
    </location>
    <ligand>
        <name>GTP</name>
        <dbReference type="ChEBI" id="CHEBI:37565"/>
    </ligand>
</feature>
<feature type="binding site" evidence="8">
    <location>
        <begin position="282"/>
        <end position="285"/>
    </location>
    <ligand>
        <name>GTP</name>
        <dbReference type="ChEBI" id="CHEBI:37565"/>
    </ligand>
</feature>
<evidence type="ECO:0000313" key="11">
    <source>
        <dbReference type="EMBL" id="SPD75543.1"/>
    </source>
</evidence>
<dbReference type="InterPro" id="IPR014100">
    <property type="entry name" value="GTP-bd_Obg/CgtA"/>
</dbReference>
<evidence type="ECO:0000256" key="8">
    <source>
        <dbReference type="HAMAP-Rule" id="MF_01454"/>
    </source>
</evidence>
<dbReference type="GO" id="GO:0043022">
    <property type="term" value="F:ribosome binding"/>
    <property type="evidence" value="ECO:0007669"/>
    <property type="project" value="UniProtKB-ARBA"/>
</dbReference>
<name>A0A445N1G4_9BACT</name>
<evidence type="ECO:0000256" key="2">
    <source>
        <dbReference type="ARBA" id="ARBA00022490"/>
    </source>
</evidence>
<feature type="domain" description="OBG-type G" evidence="9">
    <location>
        <begin position="160"/>
        <end position="331"/>
    </location>
</feature>
<comment type="cofactor">
    <cofactor evidence="8">
        <name>Mg(2+)</name>
        <dbReference type="ChEBI" id="CHEBI:18420"/>
    </cofactor>
</comment>
<evidence type="ECO:0000256" key="3">
    <source>
        <dbReference type="ARBA" id="ARBA00022723"/>
    </source>
</evidence>
<feature type="binding site" evidence="8">
    <location>
        <position position="193"/>
    </location>
    <ligand>
        <name>Mg(2+)</name>
        <dbReference type="ChEBI" id="CHEBI:18420"/>
    </ligand>
</feature>
<evidence type="ECO:0000259" key="9">
    <source>
        <dbReference type="PROSITE" id="PS51710"/>
    </source>
</evidence>
<feature type="binding site" evidence="8">
    <location>
        <begin position="312"/>
        <end position="314"/>
    </location>
    <ligand>
        <name>GTP</name>
        <dbReference type="ChEBI" id="CHEBI:37565"/>
    </ligand>
</feature>
<keyword evidence="2 8" id="KW-0963">Cytoplasm</keyword>
<dbReference type="SUPFAM" id="SSF52540">
    <property type="entry name" value="P-loop containing nucleoside triphosphate hydrolases"/>
    <property type="match status" value="1"/>
</dbReference>
<keyword evidence="3 8" id="KW-0479">Metal-binding</keyword>
<keyword evidence="6 8" id="KW-0460">Magnesium</keyword>
<evidence type="ECO:0000256" key="4">
    <source>
        <dbReference type="ARBA" id="ARBA00022741"/>
    </source>
</evidence>
<comment type="similarity">
    <text evidence="1 8">Belongs to the TRAFAC class OBG-HflX-like GTPase superfamily. OBG GTPase family.</text>
</comment>
<dbReference type="InterPro" id="IPR006073">
    <property type="entry name" value="GTP-bd"/>
</dbReference>
<dbReference type="EC" id="3.6.5.-" evidence="8"/>
<dbReference type="EMBL" id="OJIN01000208">
    <property type="protein sequence ID" value="SPD75543.1"/>
    <property type="molecule type" value="Genomic_DNA"/>
</dbReference>
<dbReference type="Pfam" id="PF01018">
    <property type="entry name" value="GTP1_OBG"/>
    <property type="match status" value="1"/>
</dbReference>
<dbReference type="PROSITE" id="PS51883">
    <property type="entry name" value="OBG"/>
    <property type="match status" value="1"/>
</dbReference>
<dbReference type="NCBIfam" id="TIGR02729">
    <property type="entry name" value="Obg_CgtA"/>
    <property type="match status" value="1"/>
</dbReference>
<dbReference type="GO" id="GO:0000287">
    <property type="term" value="F:magnesium ion binding"/>
    <property type="evidence" value="ECO:0007669"/>
    <property type="project" value="InterPro"/>
</dbReference>
<dbReference type="Pfam" id="PF01926">
    <property type="entry name" value="MMR_HSR1"/>
    <property type="match status" value="1"/>
</dbReference>
<feature type="binding site" evidence="8">
    <location>
        <begin position="212"/>
        <end position="215"/>
    </location>
    <ligand>
        <name>GTP</name>
        <dbReference type="ChEBI" id="CHEBI:37565"/>
    </ligand>
</feature>
<gene>
    <name evidence="8 11" type="primary">obg</name>
    <name evidence="11" type="ORF">PITCH_A640086</name>
</gene>
<dbReference type="InterPro" id="IPR027417">
    <property type="entry name" value="P-loop_NTPase"/>
</dbReference>
<dbReference type="PANTHER" id="PTHR11702:SF31">
    <property type="entry name" value="MITOCHONDRIAL RIBOSOME-ASSOCIATED GTPASE 2"/>
    <property type="match status" value="1"/>
</dbReference>
<organism evidence="11">
    <name type="scientific">uncultured Desulfobacterium sp</name>
    <dbReference type="NCBI Taxonomy" id="201089"/>
    <lineage>
        <taxon>Bacteria</taxon>
        <taxon>Pseudomonadati</taxon>
        <taxon>Thermodesulfobacteriota</taxon>
        <taxon>Desulfobacteria</taxon>
        <taxon>Desulfobacterales</taxon>
        <taxon>Desulfobacteriaceae</taxon>
        <taxon>Desulfobacterium</taxon>
        <taxon>environmental samples</taxon>
    </lineage>
</organism>
<dbReference type="InterPro" id="IPR031167">
    <property type="entry name" value="G_OBG"/>
</dbReference>
<keyword evidence="7 8" id="KW-0342">GTP-binding</keyword>
<dbReference type="GO" id="GO:0005525">
    <property type="term" value="F:GTP binding"/>
    <property type="evidence" value="ECO:0007669"/>
    <property type="project" value="UniProtKB-UniRule"/>
</dbReference>
<comment type="function">
    <text evidence="8">An essential GTPase which binds GTP, GDP and possibly (p)ppGpp with moderate affinity, with high nucleotide exchange rates and a fairly low GTP hydrolysis rate. Plays a role in control of the cell cycle, stress response, ribosome biogenesis and in those bacteria that undergo differentiation, in morphogenesis control.</text>
</comment>
<dbReference type="GO" id="GO:0003924">
    <property type="term" value="F:GTPase activity"/>
    <property type="evidence" value="ECO:0007669"/>
    <property type="project" value="UniProtKB-UniRule"/>
</dbReference>
<protein>
    <recommendedName>
        <fullName evidence="8">GTPase Obg</fullName>
        <ecNumber evidence="8">3.6.5.-</ecNumber>
    </recommendedName>
    <alternativeName>
        <fullName evidence="8">GTP-binding protein Obg</fullName>
    </alternativeName>
</protein>
<dbReference type="GO" id="GO:0042254">
    <property type="term" value="P:ribosome biogenesis"/>
    <property type="evidence" value="ECO:0007669"/>
    <property type="project" value="UniProtKB-UniRule"/>
</dbReference>
<sequence>MGFLDEAEITVVSGAGGNGCVSFRREKFIPKGGPDGGDGGNGGAIIVRATGRIQSLSEFSSKKLLKARNGAPGRGKNQSGKNGSDLILDLPLGTIIQDLDTGRLLADLIHDGEEVLLFPGGRGGKGNQHFATSTNRVPRFAQPGNPGQEKRLKLSLKFLADIGLVGLPNSGKSTLLSCLSMARPKVGGYPFTTLIPNLGVMNLDDRSVVIADIPGLIRGAGKGKGLGHRFLRHIERTWLLLHVLDITYRPDNDLLEDYKILRDEMEAYNPALIKKPELVVINKMDQYGPGLRDVKKLQKELHKIGITSLTISAITGEGLEKLRQTISVSISLQPSK</sequence>